<reference evidence="4" key="1">
    <citation type="submission" date="2022-03" db="EMBL/GenBank/DDBJ databases">
        <title>The complete genome sequence of a Methyloterrigena soli.</title>
        <authorList>
            <person name="Zi Z."/>
        </authorList>
    </citation>
    <scope>NUCLEOTIDE SEQUENCE</scope>
    <source>
        <strain evidence="4">M48</strain>
    </source>
</reference>
<proteinExistence type="predicted"/>
<evidence type="ECO:0000313" key="4">
    <source>
        <dbReference type="EMBL" id="MCI0127456.1"/>
    </source>
</evidence>
<dbReference type="Pfam" id="PF01596">
    <property type="entry name" value="Methyltransf_3"/>
    <property type="match status" value="1"/>
</dbReference>
<dbReference type="GO" id="GO:0008757">
    <property type="term" value="F:S-adenosylmethionine-dependent methyltransferase activity"/>
    <property type="evidence" value="ECO:0007669"/>
    <property type="project" value="TreeGrafter"/>
</dbReference>
<organism evidence="4 5">
    <name type="scientific">Paradevosia shaoguanensis</name>
    <dbReference type="NCBI Taxonomy" id="1335043"/>
    <lineage>
        <taxon>Bacteria</taxon>
        <taxon>Pseudomonadati</taxon>
        <taxon>Pseudomonadota</taxon>
        <taxon>Alphaproteobacteria</taxon>
        <taxon>Hyphomicrobiales</taxon>
        <taxon>Devosiaceae</taxon>
        <taxon>Paradevosia</taxon>
    </lineage>
</organism>
<protein>
    <submittedName>
        <fullName evidence="4">O-methyltransferase</fullName>
    </submittedName>
</protein>
<dbReference type="SUPFAM" id="SSF53335">
    <property type="entry name" value="S-adenosyl-L-methionine-dependent methyltransferases"/>
    <property type="match status" value="1"/>
</dbReference>
<dbReference type="RefSeq" id="WP_281735945.1">
    <property type="nucleotide sequence ID" value="NZ_JAKETQ010000001.1"/>
</dbReference>
<evidence type="ECO:0000256" key="3">
    <source>
        <dbReference type="ARBA" id="ARBA00022691"/>
    </source>
</evidence>
<comment type="caution">
    <text evidence="4">The sequence shown here is derived from an EMBL/GenBank/DDBJ whole genome shotgun (WGS) entry which is preliminary data.</text>
</comment>
<dbReference type="Proteomes" id="UP001156140">
    <property type="component" value="Unassembled WGS sequence"/>
</dbReference>
<dbReference type="CDD" id="cd02440">
    <property type="entry name" value="AdoMet_MTases"/>
    <property type="match status" value="1"/>
</dbReference>
<sequence length="221" mass="23105">MTNQTWNAVDNYIVANLIADDPVLDGVLARNAEEGLPAIDVSPAQGKLLNLLVRMAGAKRVLEIGTLGAYSTIWMARALPAGGRAVTLEFSPHHAEVARANIESAGLGDVIEVRVGAALDTLPGLAADGAGPFDFIFIDADKPNNPGYIDWALKLSRPGTVIVCDNVIRNGVVVDEGSTDANVRGARAAFEILGRDPRVAATSMQTVGSKGYDGFILAVVG</sequence>
<dbReference type="InterPro" id="IPR050362">
    <property type="entry name" value="Cation-dep_OMT"/>
</dbReference>
<keyword evidence="1" id="KW-0489">Methyltransferase</keyword>
<evidence type="ECO:0000313" key="5">
    <source>
        <dbReference type="Proteomes" id="UP001156140"/>
    </source>
</evidence>
<evidence type="ECO:0000256" key="2">
    <source>
        <dbReference type="ARBA" id="ARBA00022679"/>
    </source>
</evidence>
<accession>A0AA41QM77</accession>
<gene>
    <name evidence="4" type="ORF">ML536_11525</name>
</gene>
<dbReference type="PANTHER" id="PTHR10509:SF14">
    <property type="entry name" value="CAFFEOYL-COA O-METHYLTRANSFERASE 3-RELATED"/>
    <property type="match status" value="1"/>
</dbReference>
<dbReference type="AlphaFoldDB" id="A0AA41QM77"/>
<dbReference type="PROSITE" id="PS51682">
    <property type="entry name" value="SAM_OMT_I"/>
    <property type="match status" value="1"/>
</dbReference>
<keyword evidence="5" id="KW-1185">Reference proteome</keyword>
<dbReference type="EMBL" id="JALAZD010000001">
    <property type="protein sequence ID" value="MCI0127456.1"/>
    <property type="molecule type" value="Genomic_DNA"/>
</dbReference>
<evidence type="ECO:0000256" key="1">
    <source>
        <dbReference type="ARBA" id="ARBA00022603"/>
    </source>
</evidence>
<dbReference type="GO" id="GO:0032259">
    <property type="term" value="P:methylation"/>
    <property type="evidence" value="ECO:0007669"/>
    <property type="project" value="UniProtKB-KW"/>
</dbReference>
<dbReference type="GO" id="GO:0008171">
    <property type="term" value="F:O-methyltransferase activity"/>
    <property type="evidence" value="ECO:0007669"/>
    <property type="project" value="InterPro"/>
</dbReference>
<dbReference type="InterPro" id="IPR002935">
    <property type="entry name" value="SAM_O-MeTrfase"/>
</dbReference>
<dbReference type="Gene3D" id="3.40.50.150">
    <property type="entry name" value="Vaccinia Virus protein VP39"/>
    <property type="match status" value="1"/>
</dbReference>
<dbReference type="InterPro" id="IPR029063">
    <property type="entry name" value="SAM-dependent_MTases_sf"/>
</dbReference>
<keyword evidence="2" id="KW-0808">Transferase</keyword>
<name>A0AA41QM77_9HYPH</name>
<dbReference type="PANTHER" id="PTHR10509">
    <property type="entry name" value="O-METHYLTRANSFERASE-RELATED"/>
    <property type="match status" value="1"/>
</dbReference>
<keyword evidence="3" id="KW-0949">S-adenosyl-L-methionine</keyword>